<proteinExistence type="inferred from homology"/>
<evidence type="ECO:0000256" key="3">
    <source>
        <dbReference type="ARBA" id="ARBA00022448"/>
    </source>
</evidence>
<comment type="caution">
    <text evidence="6">The sequence shown here is derived from an EMBL/GenBank/DDBJ whole genome shotgun (WGS) entry which is preliminary data.</text>
</comment>
<dbReference type="SUPFAM" id="SSF53850">
    <property type="entry name" value="Periplasmic binding protein-like II"/>
    <property type="match status" value="1"/>
</dbReference>
<dbReference type="EMBL" id="QJKD01000006">
    <property type="protein sequence ID" value="PXX52889.1"/>
    <property type="molecule type" value="Genomic_DNA"/>
</dbReference>
<keyword evidence="7" id="KW-1185">Reference proteome</keyword>
<organism evidence="6 7">
    <name type="scientific">Hungatella effluvii</name>
    <dbReference type="NCBI Taxonomy" id="1096246"/>
    <lineage>
        <taxon>Bacteria</taxon>
        <taxon>Bacillati</taxon>
        <taxon>Bacillota</taxon>
        <taxon>Clostridia</taxon>
        <taxon>Lachnospirales</taxon>
        <taxon>Lachnospiraceae</taxon>
        <taxon>Hungatella</taxon>
    </lineage>
</organism>
<dbReference type="AlphaFoldDB" id="A0A2V3Y3T4"/>
<reference evidence="6 7" key="1">
    <citation type="submission" date="2018-05" db="EMBL/GenBank/DDBJ databases">
        <title>Genomic Encyclopedia of Type Strains, Phase IV (KMG-IV): sequencing the most valuable type-strain genomes for metagenomic binning, comparative biology and taxonomic classification.</title>
        <authorList>
            <person name="Goeker M."/>
        </authorList>
    </citation>
    <scope>NUCLEOTIDE SEQUENCE [LARGE SCALE GENOMIC DNA]</scope>
    <source>
        <strain evidence="6 7">DSM 24995</strain>
    </source>
</reference>
<dbReference type="PANTHER" id="PTHR43649:SF31">
    <property type="entry name" value="SN-GLYCEROL-3-PHOSPHATE-BINDING PERIPLASMIC PROTEIN UGPB"/>
    <property type="match status" value="1"/>
</dbReference>
<gene>
    <name evidence="6" type="ORF">DFR60_1067</name>
</gene>
<dbReference type="InterPro" id="IPR006059">
    <property type="entry name" value="SBP"/>
</dbReference>
<dbReference type="RefSeq" id="WP_110323183.1">
    <property type="nucleotide sequence ID" value="NZ_QJKD01000006.1"/>
</dbReference>
<evidence type="ECO:0000256" key="2">
    <source>
        <dbReference type="ARBA" id="ARBA00008520"/>
    </source>
</evidence>
<evidence type="ECO:0000313" key="7">
    <source>
        <dbReference type="Proteomes" id="UP000248057"/>
    </source>
</evidence>
<accession>A0A2V3Y3T4</accession>
<keyword evidence="4 5" id="KW-0732">Signal</keyword>
<evidence type="ECO:0000313" key="6">
    <source>
        <dbReference type="EMBL" id="PXX52889.1"/>
    </source>
</evidence>
<protein>
    <submittedName>
        <fullName evidence="6">Carbohydrate ABC transporter substrate-binding protein (CUT1 family)</fullName>
    </submittedName>
</protein>
<dbReference type="Pfam" id="PF13416">
    <property type="entry name" value="SBP_bac_8"/>
    <property type="match status" value="1"/>
</dbReference>
<dbReference type="GeneID" id="86061765"/>
<sequence length="461" mass="51252">MRKQLRMTAATVMAALLTMNLTACGGGGNKTAQSTPETAKDGVQEVTFWHVLSGAQGEAFQKVIDTYNETRGKEAGIRVNPVYQGYEITDKLELAYQTKDTANAPDITWPLTSVIPTMMDMDWTVSVEKYLEKPDSEITKDTFYPSMQRACTYNGEMVGIPVANSTMLLYYNEDALKEAGYDMAPATFDELADYTAALTKKDESGNVSVYGLETQVKRYQLVNFCVSQNPDCFFGDHEGGREGNMTKVTIKEDGTLKNFLEKWQKINETGGLKYILDKNKEAEEFAQGVCAMNFISSSKLSTVESLVDGSFEWKVAPIPKVSESDTSGASIGGSCLMMIDRGDQDRLDAAWDVIEYFSSPEAQYIFSTGTGYIPVNVETENLPEMKKFYEENPRFQVALEQMKNSSPNAQEPLDPVRNDMDTVIADTMLQFCQGELDVDAAVDQIVNSCNDLLDEYYEANN</sequence>
<dbReference type="InterPro" id="IPR050490">
    <property type="entry name" value="Bact_solute-bd_prot1"/>
</dbReference>
<dbReference type="Proteomes" id="UP000248057">
    <property type="component" value="Unassembled WGS sequence"/>
</dbReference>
<dbReference type="Gene3D" id="3.40.190.10">
    <property type="entry name" value="Periplasmic binding protein-like II"/>
    <property type="match status" value="2"/>
</dbReference>
<comment type="similarity">
    <text evidence="2">Belongs to the bacterial solute-binding protein 1 family.</text>
</comment>
<name>A0A2V3Y3T4_9FIRM</name>
<evidence type="ECO:0000256" key="4">
    <source>
        <dbReference type="ARBA" id="ARBA00022729"/>
    </source>
</evidence>
<feature type="signal peptide" evidence="5">
    <location>
        <begin position="1"/>
        <end position="23"/>
    </location>
</feature>
<feature type="chain" id="PRO_5038970680" evidence="5">
    <location>
        <begin position="24"/>
        <end position="461"/>
    </location>
</feature>
<evidence type="ECO:0000256" key="5">
    <source>
        <dbReference type="SAM" id="SignalP"/>
    </source>
</evidence>
<dbReference type="PANTHER" id="PTHR43649">
    <property type="entry name" value="ARABINOSE-BINDING PROTEIN-RELATED"/>
    <property type="match status" value="1"/>
</dbReference>
<keyword evidence="3" id="KW-0813">Transport</keyword>
<evidence type="ECO:0000256" key="1">
    <source>
        <dbReference type="ARBA" id="ARBA00004196"/>
    </source>
</evidence>
<dbReference type="GO" id="GO:0030313">
    <property type="term" value="C:cell envelope"/>
    <property type="evidence" value="ECO:0007669"/>
    <property type="project" value="UniProtKB-SubCell"/>
</dbReference>
<comment type="subcellular location">
    <subcellularLocation>
        <location evidence="1">Cell envelope</location>
    </subcellularLocation>
</comment>